<gene>
    <name evidence="1" type="ORF">RU86_GL001870</name>
</gene>
<dbReference type="Gene3D" id="3.40.50.300">
    <property type="entry name" value="P-loop containing nucleotide triphosphate hydrolases"/>
    <property type="match status" value="1"/>
</dbReference>
<dbReference type="Proteomes" id="UP000218282">
    <property type="component" value="Unassembled WGS sequence"/>
</dbReference>
<organism evidence="1 2">
    <name type="scientific">Pseudolactococcus piscium</name>
    <dbReference type="NCBI Taxonomy" id="1364"/>
    <lineage>
        <taxon>Bacteria</taxon>
        <taxon>Bacillati</taxon>
        <taxon>Bacillota</taxon>
        <taxon>Bacilli</taxon>
        <taxon>Lactobacillales</taxon>
        <taxon>Streptococcaceae</taxon>
        <taxon>Pseudolactococcus</taxon>
    </lineage>
</organism>
<comment type="caution">
    <text evidence="1">The sequence shown here is derived from an EMBL/GenBank/DDBJ whole genome shotgun (WGS) entry which is preliminary data.</text>
</comment>
<accession>A0A2A5S2Z0</accession>
<dbReference type="InterPro" id="IPR027417">
    <property type="entry name" value="P-loop_NTPase"/>
</dbReference>
<reference evidence="1 2" key="1">
    <citation type="submission" date="2014-12" db="EMBL/GenBank/DDBJ databases">
        <title>Draft genome sequences of 10 type strains of Lactococcus.</title>
        <authorList>
            <person name="Sun Z."/>
            <person name="Zhong Z."/>
            <person name="Liu W."/>
            <person name="Zhang W."/>
            <person name="Zhang H."/>
        </authorList>
    </citation>
    <scope>NUCLEOTIDE SEQUENCE [LARGE SCALE GENOMIC DNA]</scope>
    <source>
        <strain evidence="1 2">DSM 6634</strain>
    </source>
</reference>
<evidence type="ECO:0000313" key="2">
    <source>
        <dbReference type="Proteomes" id="UP000218282"/>
    </source>
</evidence>
<name>A0A2A5S2Z0_9LACT</name>
<dbReference type="SUPFAM" id="SSF52540">
    <property type="entry name" value="P-loop containing nucleoside triphosphate hydrolases"/>
    <property type="match status" value="1"/>
</dbReference>
<protein>
    <submittedName>
        <fullName evidence="1">Uncharacterized protein</fullName>
    </submittedName>
</protein>
<dbReference type="AlphaFoldDB" id="A0A2A5S2Z0"/>
<keyword evidence="2" id="KW-1185">Reference proteome</keyword>
<dbReference type="EMBL" id="JXJW01000005">
    <property type="protein sequence ID" value="PCS07813.1"/>
    <property type="molecule type" value="Genomic_DNA"/>
</dbReference>
<proteinExistence type="predicted"/>
<evidence type="ECO:0000313" key="1">
    <source>
        <dbReference type="EMBL" id="PCS07813.1"/>
    </source>
</evidence>
<sequence>MDDVENQLITYFIADNPKPNSAKVFFENNEIINGNGGNSVNDYRDRERVASEVILPFWEDVLSLEGWVTTPTLNELRTRSLVKYSPIKQLTAEQNNLITEVLENPSKNYLINGDAGTGKTVLLTHIVARFLSET</sequence>